<dbReference type="EMBL" id="VUNC01000008">
    <property type="protein sequence ID" value="MST73309.1"/>
    <property type="molecule type" value="Genomic_DNA"/>
</dbReference>
<evidence type="ECO:0000256" key="1">
    <source>
        <dbReference type="SAM" id="Phobius"/>
    </source>
</evidence>
<feature type="domain" description="GGDEF" evidence="2">
    <location>
        <begin position="232"/>
        <end position="359"/>
    </location>
</feature>
<dbReference type="GO" id="GO:0052621">
    <property type="term" value="F:diguanylate cyclase activity"/>
    <property type="evidence" value="ECO:0007669"/>
    <property type="project" value="TreeGrafter"/>
</dbReference>
<dbReference type="AlphaFoldDB" id="A0A6N7XTV6"/>
<keyword evidence="1" id="KW-0812">Transmembrane</keyword>
<dbReference type="NCBIfam" id="TIGR00254">
    <property type="entry name" value="GGDEF"/>
    <property type="match status" value="1"/>
</dbReference>
<keyword evidence="4" id="KW-1185">Reference proteome</keyword>
<keyword evidence="1" id="KW-1133">Transmembrane helix</keyword>
<feature type="transmembrane region" description="Helical" evidence="1">
    <location>
        <begin position="119"/>
        <end position="135"/>
    </location>
</feature>
<proteinExistence type="predicted"/>
<dbReference type="Gene3D" id="3.30.70.270">
    <property type="match status" value="1"/>
</dbReference>
<name>A0A6N7XTV6_9ACTN</name>
<feature type="transmembrane region" description="Helical" evidence="1">
    <location>
        <begin position="36"/>
        <end position="60"/>
    </location>
</feature>
<dbReference type="InterPro" id="IPR043128">
    <property type="entry name" value="Rev_trsase/Diguanyl_cyclase"/>
</dbReference>
<dbReference type="InterPro" id="IPR000160">
    <property type="entry name" value="GGDEF_dom"/>
</dbReference>
<dbReference type="InterPro" id="IPR029787">
    <property type="entry name" value="Nucleotide_cyclase"/>
</dbReference>
<evidence type="ECO:0000259" key="2">
    <source>
        <dbReference type="PROSITE" id="PS50887"/>
    </source>
</evidence>
<dbReference type="PROSITE" id="PS50887">
    <property type="entry name" value="GGDEF"/>
    <property type="match status" value="1"/>
</dbReference>
<dbReference type="Proteomes" id="UP000469325">
    <property type="component" value="Unassembled WGS sequence"/>
</dbReference>
<evidence type="ECO:0000313" key="4">
    <source>
        <dbReference type="Proteomes" id="UP000469325"/>
    </source>
</evidence>
<feature type="transmembrane region" description="Helical" evidence="1">
    <location>
        <begin position="142"/>
        <end position="160"/>
    </location>
</feature>
<dbReference type="CDD" id="cd01949">
    <property type="entry name" value="GGDEF"/>
    <property type="match status" value="1"/>
</dbReference>
<comment type="caution">
    <text evidence="3">The sequence shown here is derived from an EMBL/GenBank/DDBJ whole genome shotgun (WGS) entry which is preliminary data.</text>
</comment>
<dbReference type="SUPFAM" id="SSF55073">
    <property type="entry name" value="Nucleotide cyclase"/>
    <property type="match status" value="1"/>
</dbReference>
<reference evidence="3 4" key="1">
    <citation type="submission" date="2019-08" db="EMBL/GenBank/DDBJ databases">
        <title>In-depth cultivation of the pig gut microbiome towards novel bacterial diversity and tailored functional studies.</title>
        <authorList>
            <person name="Wylensek D."/>
            <person name="Hitch T.C.A."/>
            <person name="Clavel T."/>
        </authorList>
    </citation>
    <scope>NUCLEOTIDE SEQUENCE [LARGE SCALE GENOMIC DNA]</scope>
    <source>
        <strain evidence="3 4">CA-Schmier-601-WT-1</strain>
    </source>
</reference>
<dbReference type="InterPro" id="IPR050469">
    <property type="entry name" value="Diguanylate_Cyclase"/>
</dbReference>
<dbReference type="Pfam" id="PF00990">
    <property type="entry name" value="GGDEF"/>
    <property type="match status" value="1"/>
</dbReference>
<gene>
    <name evidence="3" type="ORF">FYJ68_09370</name>
</gene>
<sequence length="359" mass="40551">MVILRNGGVRVGIKSHITDEQWERIRPSIARENRRSIIIVTAAFSIMMVLMLLMSFFSSMMSRARILYLISLMLSLLLCFVAVRVKPSDERKIGFLTYVTISCLLVYSTVLGTRLNADLVATAFPAFVLASPLLFTDRRRRIILCILINTAFFVCMSLIFDNPAFVVDDIVNSCLFSAVSIGINSYMLNVKLQQEYAQLKLAELSEKDLLTGVRNRNSYEQALSEYPLRCKRSLGCVYADLNGLHELNERSGHEAGDRMLKCLSAALREAFGKEDTYRIGGDEFVVFACDLDEGQIRSKVEEARRLAEGSSCHASFGVAVSEAPNIDVAELTRRAERQMYGEKRRYYNQPGVERRGMRD</sequence>
<dbReference type="PANTHER" id="PTHR45138:SF9">
    <property type="entry name" value="DIGUANYLATE CYCLASE DGCM-RELATED"/>
    <property type="match status" value="1"/>
</dbReference>
<protein>
    <submittedName>
        <fullName evidence="3">GGDEF domain-containing protein</fullName>
    </submittedName>
</protein>
<accession>A0A6N7XTV6</accession>
<organism evidence="3 4">
    <name type="scientific">Olsenella porci</name>
    <dbReference type="NCBI Taxonomy" id="2652279"/>
    <lineage>
        <taxon>Bacteria</taxon>
        <taxon>Bacillati</taxon>
        <taxon>Actinomycetota</taxon>
        <taxon>Coriobacteriia</taxon>
        <taxon>Coriobacteriales</taxon>
        <taxon>Atopobiaceae</taxon>
        <taxon>Olsenella</taxon>
    </lineage>
</organism>
<feature type="transmembrane region" description="Helical" evidence="1">
    <location>
        <begin position="66"/>
        <end position="83"/>
    </location>
</feature>
<evidence type="ECO:0000313" key="3">
    <source>
        <dbReference type="EMBL" id="MST73309.1"/>
    </source>
</evidence>
<dbReference type="SMART" id="SM00267">
    <property type="entry name" value="GGDEF"/>
    <property type="match status" value="1"/>
</dbReference>
<keyword evidence="1" id="KW-0472">Membrane</keyword>
<feature type="transmembrane region" description="Helical" evidence="1">
    <location>
        <begin position="95"/>
        <end position="113"/>
    </location>
</feature>
<dbReference type="PANTHER" id="PTHR45138">
    <property type="entry name" value="REGULATORY COMPONENTS OF SENSORY TRANSDUCTION SYSTEM"/>
    <property type="match status" value="1"/>
</dbReference>